<organism evidence="1 2">
    <name type="scientific">Erythrobacter insulae</name>
    <dbReference type="NCBI Taxonomy" id="2584124"/>
    <lineage>
        <taxon>Bacteria</taxon>
        <taxon>Pseudomonadati</taxon>
        <taxon>Pseudomonadota</taxon>
        <taxon>Alphaproteobacteria</taxon>
        <taxon>Sphingomonadales</taxon>
        <taxon>Erythrobacteraceae</taxon>
        <taxon>Erythrobacter/Porphyrobacter group</taxon>
        <taxon>Erythrobacter</taxon>
    </lineage>
</organism>
<dbReference type="EMBL" id="VHJK01000001">
    <property type="protein sequence ID" value="TRD12228.1"/>
    <property type="molecule type" value="Genomic_DNA"/>
</dbReference>
<protein>
    <submittedName>
        <fullName evidence="1">Uncharacterized protein</fullName>
    </submittedName>
</protein>
<dbReference type="Proteomes" id="UP000316343">
    <property type="component" value="Unassembled WGS sequence"/>
</dbReference>
<comment type="caution">
    <text evidence="1">The sequence shown here is derived from an EMBL/GenBank/DDBJ whole genome shotgun (WGS) entry which is preliminary data.</text>
</comment>
<name>A0A547PDL2_9SPHN</name>
<accession>A0A547PDL2</accession>
<proteinExistence type="predicted"/>
<reference evidence="1 2" key="1">
    <citation type="submission" date="2019-06" db="EMBL/GenBank/DDBJ databases">
        <title>Erythrobacter insulae sp. nov., isolated from a tidal flat.</title>
        <authorList>
            <person name="Yoon J.-H."/>
        </authorList>
    </citation>
    <scope>NUCLEOTIDE SEQUENCE [LARGE SCALE GENOMIC DNA]</scope>
    <source>
        <strain evidence="1 2">JBTF-M21</strain>
    </source>
</reference>
<sequence length="74" mass="8927">MIKAQAEKAIRQMCIEWAKEMGLDRKDYSTASFVEFWQWAQSNYSSYFKFRTSTGVRYDVEKWFEDEMGQKGFE</sequence>
<dbReference type="OrthoDB" id="6906417at2"/>
<dbReference type="AlphaFoldDB" id="A0A547PDL2"/>
<evidence type="ECO:0000313" key="1">
    <source>
        <dbReference type="EMBL" id="TRD12228.1"/>
    </source>
</evidence>
<keyword evidence="2" id="KW-1185">Reference proteome</keyword>
<gene>
    <name evidence="1" type="ORF">FGU71_10385</name>
</gene>
<evidence type="ECO:0000313" key="2">
    <source>
        <dbReference type="Proteomes" id="UP000316343"/>
    </source>
</evidence>
<dbReference type="RefSeq" id="WP_142788501.1">
    <property type="nucleotide sequence ID" value="NZ_VHJK01000001.1"/>
</dbReference>